<organism evidence="3 4">
    <name type="scientific">Recurvomyces mirabilis</name>
    <dbReference type="NCBI Taxonomy" id="574656"/>
    <lineage>
        <taxon>Eukaryota</taxon>
        <taxon>Fungi</taxon>
        <taxon>Dikarya</taxon>
        <taxon>Ascomycota</taxon>
        <taxon>Pezizomycotina</taxon>
        <taxon>Dothideomycetes</taxon>
        <taxon>Dothideomycetidae</taxon>
        <taxon>Mycosphaerellales</taxon>
        <taxon>Teratosphaeriaceae</taxon>
        <taxon>Recurvomyces</taxon>
    </lineage>
</organism>
<evidence type="ECO:0000256" key="1">
    <source>
        <dbReference type="SAM" id="MobiDB-lite"/>
    </source>
</evidence>
<accession>A0AAE0WQS7</accession>
<dbReference type="Proteomes" id="UP001274830">
    <property type="component" value="Unassembled WGS sequence"/>
</dbReference>
<comment type="caution">
    <text evidence="3">The sequence shown here is derived from an EMBL/GenBank/DDBJ whole genome shotgun (WGS) entry which is preliminary data.</text>
</comment>
<feature type="region of interest" description="Disordered" evidence="1">
    <location>
        <begin position="46"/>
        <end position="80"/>
    </location>
</feature>
<protein>
    <submittedName>
        <fullName evidence="3">Uncharacterized protein</fullName>
    </submittedName>
</protein>
<sequence>MLNLHTQYFAYGLGILVVYLIGTLIFSRKQRAIVFDRLQIRRNRASGTFTPPRSLSPEKQGPAPNKPPQGPDYGDIFPPSRRSALADLPSDALKGPGNSTAVLAARETDYSKRVPDCEVGNTEDLSEHATATGFTVDEIQRLGDFPDYAALSGVPLPQPYTEFDINKALPRPFRPFRWAYHQTMSLIKMESDWWLELEKTYSDRIKQRAELFEKYGPMMLQQLPGAEIASKELMEMCLQFLRARYPQYFQLDLEHMIFHNSILGTKTDLRAVEPLQVLLHNVPEDFAIMLRNPITGIYSFRAGIICSSLGWNLGTKIGLKLHEIHGVVPDYKEKMQFSMDRYFAKKPTDRAIQRGSWGLEIDEPLFMPPDDPHEKLREAQDPTHTIDRCHLRVDWQTLRRLPLSGAIVFNFKAVFTPVKEFRDEPYIPTLILKVLKEGKKNLMEYKNTWHTEHVVMRALEEYEREQVEKGLIEKDWEPHTLDESPFYPGWEEKWHRQQGF</sequence>
<dbReference type="InterPro" id="IPR021848">
    <property type="entry name" value="HODM_asu-like"/>
</dbReference>
<reference evidence="3" key="1">
    <citation type="submission" date="2023-07" db="EMBL/GenBank/DDBJ databases">
        <title>Black Yeasts Isolated from many extreme environments.</title>
        <authorList>
            <person name="Coleine C."/>
            <person name="Stajich J.E."/>
            <person name="Selbmann L."/>
        </authorList>
    </citation>
    <scope>NUCLEOTIDE SEQUENCE</scope>
    <source>
        <strain evidence="3">CCFEE 5485</strain>
    </source>
</reference>
<evidence type="ECO:0000313" key="3">
    <source>
        <dbReference type="EMBL" id="KAK3676200.1"/>
    </source>
</evidence>
<keyword evidence="2" id="KW-0472">Membrane</keyword>
<proteinExistence type="predicted"/>
<evidence type="ECO:0000313" key="4">
    <source>
        <dbReference type="Proteomes" id="UP001274830"/>
    </source>
</evidence>
<feature type="transmembrane region" description="Helical" evidence="2">
    <location>
        <begin position="6"/>
        <end position="27"/>
    </location>
</feature>
<keyword evidence="2" id="KW-0812">Transmembrane</keyword>
<evidence type="ECO:0000256" key="2">
    <source>
        <dbReference type="SAM" id="Phobius"/>
    </source>
</evidence>
<gene>
    <name evidence="3" type="ORF">LTR78_003950</name>
</gene>
<dbReference type="AlphaFoldDB" id="A0AAE0WQS7"/>
<dbReference type="Pfam" id="PF11927">
    <property type="entry name" value="HODM_asu-like"/>
    <property type="match status" value="1"/>
</dbReference>
<dbReference type="EMBL" id="JAUTXT010000011">
    <property type="protein sequence ID" value="KAK3676200.1"/>
    <property type="molecule type" value="Genomic_DNA"/>
</dbReference>
<keyword evidence="4" id="KW-1185">Reference proteome</keyword>
<keyword evidence="2" id="KW-1133">Transmembrane helix</keyword>
<name>A0AAE0WQS7_9PEZI</name>